<name>A0A1F7X8Q2_9BACT</name>
<proteinExistence type="predicted"/>
<dbReference type="EMBL" id="MGFS01000017">
    <property type="protein sequence ID" value="OGM11412.1"/>
    <property type="molecule type" value="Genomic_DNA"/>
</dbReference>
<accession>A0A1F7X8Q2</accession>
<organism evidence="2 3">
    <name type="scientific">Candidatus Woesebacteria bacterium RBG_16_34_12</name>
    <dbReference type="NCBI Taxonomy" id="1802480"/>
    <lineage>
        <taxon>Bacteria</taxon>
        <taxon>Candidatus Woeseibacteriota</taxon>
    </lineage>
</organism>
<comment type="caution">
    <text evidence="2">The sequence shown here is derived from an EMBL/GenBank/DDBJ whole genome shotgun (WGS) entry which is preliminary data.</text>
</comment>
<evidence type="ECO:0000256" key="1">
    <source>
        <dbReference type="SAM" id="MobiDB-lite"/>
    </source>
</evidence>
<protein>
    <submittedName>
        <fullName evidence="2">Uncharacterized protein</fullName>
    </submittedName>
</protein>
<feature type="region of interest" description="Disordered" evidence="1">
    <location>
        <begin position="1"/>
        <end position="24"/>
    </location>
</feature>
<reference evidence="2 3" key="1">
    <citation type="journal article" date="2016" name="Nat. Commun.">
        <title>Thousands of microbial genomes shed light on interconnected biogeochemical processes in an aquifer system.</title>
        <authorList>
            <person name="Anantharaman K."/>
            <person name="Brown C.T."/>
            <person name="Hug L.A."/>
            <person name="Sharon I."/>
            <person name="Castelle C.J."/>
            <person name="Probst A.J."/>
            <person name="Thomas B.C."/>
            <person name="Singh A."/>
            <person name="Wilkins M.J."/>
            <person name="Karaoz U."/>
            <person name="Brodie E.L."/>
            <person name="Williams K.H."/>
            <person name="Hubbard S.S."/>
            <person name="Banfield J.F."/>
        </authorList>
    </citation>
    <scope>NUCLEOTIDE SEQUENCE [LARGE SCALE GENOMIC DNA]</scope>
</reference>
<dbReference type="AlphaFoldDB" id="A0A1F7X8Q2"/>
<gene>
    <name evidence="2" type="ORF">A2Z22_00845</name>
</gene>
<dbReference type="Proteomes" id="UP000177053">
    <property type="component" value="Unassembled WGS sequence"/>
</dbReference>
<evidence type="ECO:0000313" key="3">
    <source>
        <dbReference type="Proteomes" id="UP000177053"/>
    </source>
</evidence>
<evidence type="ECO:0000313" key="2">
    <source>
        <dbReference type="EMBL" id="OGM11412.1"/>
    </source>
</evidence>
<sequence length="202" mass="23869">MQPEREEICTDSSWQTLEHPGYSGKKKDEQIKEWDRKYGEGNWRIAWELRNGEVLDFNGVFWKVYVLGYIMYFIKNPDEARLLTENYSYAYDKDMISPKEAFDPQSLYNKQGRANQFHHVALNIALEWYLGMPFRGDRPIQVREGKPGAPFDQWPEGFRWSPGRIPTVVPNLIPDVNVEGWWESCSIEDLYQKSKVLQIRVK</sequence>